<comment type="caution">
    <text evidence="1">The sequence shown here is derived from an EMBL/GenBank/DDBJ whole genome shotgun (WGS) entry which is preliminary data.</text>
</comment>
<dbReference type="STRING" id="1457154.CAPSK01_003949"/>
<sequence length="65" mass="7568">MIQPKKAEFLKEFKKLLKTYNVSIGFKVSDSSDTYGLSDERMVITQSNDTWLTVDGWNLSYRDID</sequence>
<gene>
    <name evidence="1" type="ORF">CAPSK01_003949</name>
</gene>
<dbReference type="AlphaFoldDB" id="A0A084XW41"/>
<proteinExistence type="predicted"/>
<evidence type="ECO:0000313" key="1">
    <source>
        <dbReference type="EMBL" id="KFB66685.1"/>
    </source>
</evidence>
<protein>
    <submittedName>
        <fullName evidence="1">Uncharacterized protein</fullName>
    </submittedName>
</protein>
<dbReference type="Proteomes" id="UP000019812">
    <property type="component" value="Unassembled WGS sequence"/>
</dbReference>
<reference evidence="1 2" key="1">
    <citation type="submission" date="2014-07" db="EMBL/GenBank/DDBJ databases">
        <title>Expanding our view of genomic diversity in Candidatus Accumulibacter clades.</title>
        <authorList>
            <person name="Skennerton C.T."/>
            <person name="Barr J.J."/>
            <person name="Slater F.R."/>
            <person name="Bond P.L."/>
            <person name="Tyson G.W."/>
        </authorList>
    </citation>
    <scope>NUCLEOTIDE SEQUENCE [LARGE SCALE GENOMIC DNA]</scope>
    <source>
        <strain evidence="2">SK-01</strain>
    </source>
</reference>
<name>A0A084XW41_9PROT</name>
<dbReference type="EMBL" id="JDSS02000038">
    <property type="protein sequence ID" value="KFB66685.1"/>
    <property type="molecule type" value="Genomic_DNA"/>
</dbReference>
<organism evidence="1 2">
    <name type="scientific">Candidatus Accumulibacter vicinus</name>
    <dbReference type="NCBI Taxonomy" id="2954382"/>
    <lineage>
        <taxon>Bacteria</taxon>
        <taxon>Pseudomonadati</taxon>
        <taxon>Pseudomonadota</taxon>
        <taxon>Betaproteobacteria</taxon>
        <taxon>Candidatus Accumulibacter</taxon>
    </lineage>
</organism>
<dbReference type="RefSeq" id="WP_273703929.1">
    <property type="nucleotide sequence ID" value="NZ_JDSS02000038.1"/>
</dbReference>
<accession>A0A084XW41</accession>
<evidence type="ECO:0000313" key="2">
    <source>
        <dbReference type="Proteomes" id="UP000019812"/>
    </source>
</evidence>